<protein>
    <submittedName>
        <fullName evidence="1">Uncharacterized protein</fullName>
    </submittedName>
</protein>
<name>A0A8S5MD74_9CAUD</name>
<organism evidence="1">
    <name type="scientific">Siphoviridae sp. cthrG7</name>
    <dbReference type="NCBI Taxonomy" id="2826428"/>
    <lineage>
        <taxon>Viruses</taxon>
        <taxon>Duplodnaviria</taxon>
        <taxon>Heunggongvirae</taxon>
        <taxon>Uroviricota</taxon>
        <taxon>Caudoviricetes</taxon>
    </lineage>
</organism>
<sequence>MISEDLVKQRFVHDTISQGINLIYQTQENVVRTYLNTRSGKLLGSLQRRPFTIQESEGKQEYFIRIFPYLRYLDIRYRRGNDRISRHIRSNLALYNRTVWGVLYHETFPELRYGYNEAIRTSIRKELEQALIYEQSQNW</sequence>
<proteinExistence type="predicted"/>
<evidence type="ECO:0000313" key="1">
    <source>
        <dbReference type="EMBL" id="DAD79883.1"/>
    </source>
</evidence>
<accession>A0A8S5MD74</accession>
<reference evidence="1" key="1">
    <citation type="journal article" date="2021" name="Proc. Natl. Acad. Sci. U.S.A.">
        <title>A Catalog of Tens of Thousands of Viruses from Human Metagenomes Reveals Hidden Associations with Chronic Diseases.</title>
        <authorList>
            <person name="Tisza M.J."/>
            <person name="Buck C.B."/>
        </authorList>
    </citation>
    <scope>NUCLEOTIDE SEQUENCE</scope>
    <source>
        <strain evidence="1">CthrG7</strain>
    </source>
</reference>
<dbReference type="EMBL" id="BK014874">
    <property type="protein sequence ID" value="DAD79883.1"/>
    <property type="molecule type" value="Genomic_DNA"/>
</dbReference>